<feature type="transmembrane region" description="Helical" evidence="1">
    <location>
        <begin position="247"/>
        <end position="272"/>
    </location>
</feature>
<feature type="transmembrane region" description="Helical" evidence="1">
    <location>
        <begin position="160"/>
        <end position="178"/>
    </location>
</feature>
<name>A0A137PGK3_CONC2</name>
<protein>
    <recommendedName>
        <fullName evidence="4">G-protein coupled receptors family 1 profile domain-containing protein</fullName>
    </recommendedName>
</protein>
<evidence type="ECO:0000313" key="2">
    <source>
        <dbReference type="EMBL" id="KXN74105.1"/>
    </source>
</evidence>
<feature type="transmembrane region" description="Helical" evidence="1">
    <location>
        <begin position="74"/>
        <end position="94"/>
    </location>
</feature>
<feature type="transmembrane region" description="Helical" evidence="1">
    <location>
        <begin position="115"/>
        <end position="134"/>
    </location>
</feature>
<dbReference type="STRING" id="796925.A0A137PGK3"/>
<feature type="transmembrane region" description="Helical" evidence="1">
    <location>
        <begin position="12"/>
        <end position="33"/>
    </location>
</feature>
<dbReference type="EMBL" id="KQ964427">
    <property type="protein sequence ID" value="KXN74105.1"/>
    <property type="molecule type" value="Genomic_DNA"/>
</dbReference>
<keyword evidence="3" id="KW-1185">Reference proteome</keyword>
<evidence type="ECO:0000256" key="1">
    <source>
        <dbReference type="SAM" id="Phobius"/>
    </source>
</evidence>
<sequence>MGVTVYQVTDVLHPIGIALASLVLLIILIITIYDRSLINRVTLRLIIIVAIADIFTHTKDYLIKNHRTNDSLCVFYSAFTYFSTYLYCFTNIAVAYNFQRTFIQNKVSTWKFEMITWLVVLIVSLGITIVFWLLGTFGFDPIQKKCVGITTNWVFLLRGHFQWVLCSFTVLYCLGVILKIHFGLKTYIDTYLNTKTFSPSNETKHKEQMKQLIQRGLLYPLSPIITLTPMIAYMARYLLKNDSTDVIQWLLGIGFGLSGVLTFIAFCTDLTLQKALKTIYYKLINKYHDNNSDNNLYFYNDIEPCNNLILMGSKLTSGKTDFGALLIRQDEEFIDLTKAL</sequence>
<gene>
    <name evidence="2" type="ORF">CONCODRAFT_2809</name>
</gene>
<organism evidence="2 3">
    <name type="scientific">Conidiobolus coronatus (strain ATCC 28846 / CBS 209.66 / NRRL 28638)</name>
    <name type="common">Delacroixia coronata</name>
    <dbReference type="NCBI Taxonomy" id="796925"/>
    <lineage>
        <taxon>Eukaryota</taxon>
        <taxon>Fungi</taxon>
        <taxon>Fungi incertae sedis</taxon>
        <taxon>Zoopagomycota</taxon>
        <taxon>Entomophthoromycotina</taxon>
        <taxon>Entomophthoromycetes</taxon>
        <taxon>Entomophthorales</taxon>
        <taxon>Ancylistaceae</taxon>
        <taxon>Conidiobolus</taxon>
    </lineage>
</organism>
<accession>A0A137PGK3</accession>
<keyword evidence="1" id="KW-0812">Transmembrane</keyword>
<feature type="transmembrane region" description="Helical" evidence="1">
    <location>
        <begin position="216"/>
        <end position="235"/>
    </location>
</feature>
<feature type="transmembrane region" description="Helical" evidence="1">
    <location>
        <begin position="45"/>
        <end position="62"/>
    </location>
</feature>
<dbReference type="OrthoDB" id="2282627at2759"/>
<reference evidence="2 3" key="1">
    <citation type="journal article" date="2015" name="Genome Biol. Evol.">
        <title>Phylogenomic analyses indicate that early fungi evolved digesting cell walls of algal ancestors of land plants.</title>
        <authorList>
            <person name="Chang Y."/>
            <person name="Wang S."/>
            <person name="Sekimoto S."/>
            <person name="Aerts A.L."/>
            <person name="Choi C."/>
            <person name="Clum A."/>
            <person name="LaButti K.M."/>
            <person name="Lindquist E.A."/>
            <person name="Yee Ngan C."/>
            <person name="Ohm R.A."/>
            <person name="Salamov A.A."/>
            <person name="Grigoriev I.V."/>
            <person name="Spatafora J.W."/>
            <person name="Berbee M.L."/>
        </authorList>
    </citation>
    <scope>NUCLEOTIDE SEQUENCE [LARGE SCALE GENOMIC DNA]</scope>
    <source>
        <strain evidence="2 3">NRRL 28638</strain>
    </source>
</reference>
<evidence type="ECO:0000313" key="3">
    <source>
        <dbReference type="Proteomes" id="UP000070444"/>
    </source>
</evidence>
<keyword evidence="1" id="KW-1133">Transmembrane helix</keyword>
<dbReference type="Proteomes" id="UP000070444">
    <property type="component" value="Unassembled WGS sequence"/>
</dbReference>
<keyword evidence="1" id="KW-0472">Membrane</keyword>
<proteinExistence type="predicted"/>
<evidence type="ECO:0008006" key="4">
    <source>
        <dbReference type="Google" id="ProtNLM"/>
    </source>
</evidence>
<dbReference type="AlphaFoldDB" id="A0A137PGK3"/>